<protein>
    <recommendedName>
        <fullName evidence="3">Myb-like domain-containing protein</fullName>
    </recommendedName>
</protein>
<dbReference type="Proteomes" id="UP000007129">
    <property type="component" value="Unassembled WGS sequence"/>
</dbReference>
<accession>K2SB86</accession>
<dbReference type="EMBL" id="AHHD01000371">
    <property type="protein sequence ID" value="EKG14130.1"/>
    <property type="molecule type" value="Genomic_DNA"/>
</dbReference>
<name>K2SB86_MACPH</name>
<proteinExistence type="predicted"/>
<sequence>MKDQGKSWKDIAEVWKNATGVTPAKSSLPNRYARLRANITTMSEMDQNNLLTAKADVESAFEASKWERISQRMQDPGTTKKYSVSVLQKQLQKIGTAANKAQSPTRPSNGAE</sequence>
<dbReference type="AlphaFoldDB" id="K2SB86"/>
<organism evidence="1 2">
    <name type="scientific">Macrophomina phaseolina (strain MS6)</name>
    <name type="common">Charcoal rot fungus</name>
    <dbReference type="NCBI Taxonomy" id="1126212"/>
    <lineage>
        <taxon>Eukaryota</taxon>
        <taxon>Fungi</taxon>
        <taxon>Dikarya</taxon>
        <taxon>Ascomycota</taxon>
        <taxon>Pezizomycotina</taxon>
        <taxon>Dothideomycetes</taxon>
        <taxon>Dothideomycetes incertae sedis</taxon>
        <taxon>Botryosphaeriales</taxon>
        <taxon>Botryosphaeriaceae</taxon>
        <taxon>Macrophomina</taxon>
    </lineage>
</organism>
<dbReference type="InParanoid" id="K2SB86"/>
<dbReference type="STRING" id="1126212.K2SB86"/>
<evidence type="ECO:0000313" key="2">
    <source>
        <dbReference type="Proteomes" id="UP000007129"/>
    </source>
</evidence>
<dbReference type="HOGENOM" id="CLU_2151723_0_0_1"/>
<feature type="non-terminal residue" evidence="1">
    <location>
        <position position="112"/>
    </location>
</feature>
<dbReference type="VEuPathDB" id="FungiDB:MPH_08703"/>
<gene>
    <name evidence="1" type="ORF">MPH_08703</name>
</gene>
<reference evidence="1 2" key="1">
    <citation type="journal article" date="2012" name="BMC Genomics">
        <title>Tools to kill: Genome of one of the most destructive plant pathogenic fungi Macrophomina phaseolina.</title>
        <authorList>
            <person name="Islam M.S."/>
            <person name="Haque M.S."/>
            <person name="Islam M.M."/>
            <person name="Emdad E.M."/>
            <person name="Halim A."/>
            <person name="Hossen Q.M.M."/>
            <person name="Hossain M.Z."/>
            <person name="Ahmed B."/>
            <person name="Rahim S."/>
            <person name="Rahman M.S."/>
            <person name="Alam M.M."/>
            <person name="Hou S."/>
            <person name="Wan X."/>
            <person name="Saito J.A."/>
            <person name="Alam M."/>
        </authorList>
    </citation>
    <scope>NUCLEOTIDE SEQUENCE [LARGE SCALE GENOMIC DNA]</scope>
    <source>
        <strain evidence="1 2">MS6</strain>
    </source>
</reference>
<evidence type="ECO:0008006" key="3">
    <source>
        <dbReference type="Google" id="ProtNLM"/>
    </source>
</evidence>
<dbReference type="eggNOG" id="ENOG502SZT9">
    <property type="taxonomic scope" value="Eukaryota"/>
</dbReference>
<evidence type="ECO:0000313" key="1">
    <source>
        <dbReference type="EMBL" id="EKG14130.1"/>
    </source>
</evidence>
<comment type="caution">
    <text evidence="1">The sequence shown here is derived from an EMBL/GenBank/DDBJ whole genome shotgun (WGS) entry which is preliminary data.</text>
</comment>
<dbReference type="OrthoDB" id="5375264at2759"/>